<reference evidence="2" key="1">
    <citation type="journal article" date="2015" name="Nature">
        <title>Complex archaea that bridge the gap between prokaryotes and eukaryotes.</title>
        <authorList>
            <person name="Spang A."/>
            <person name="Saw J.H."/>
            <person name="Jorgensen S.L."/>
            <person name="Zaremba-Niedzwiedzka K."/>
            <person name="Martijn J."/>
            <person name="Lind A.E."/>
            <person name="van Eijk R."/>
            <person name="Schleper C."/>
            <person name="Guy L."/>
            <person name="Ettema T.J."/>
        </authorList>
    </citation>
    <scope>NUCLEOTIDE SEQUENCE</scope>
</reference>
<evidence type="ECO:0000259" key="1">
    <source>
        <dbReference type="Pfam" id="PF22083"/>
    </source>
</evidence>
<feature type="non-terminal residue" evidence="2">
    <location>
        <position position="1"/>
    </location>
</feature>
<accession>A0A0F9D0F4</accession>
<sequence>GLVSFCENHSLARSEIYKVLNGIRKHHRGWKIERQNNV</sequence>
<dbReference type="AlphaFoldDB" id="A0A0F9D0F4"/>
<dbReference type="InterPro" id="IPR054307">
    <property type="entry name" value="I-HmuI_NUMOD-like"/>
</dbReference>
<organism evidence="2">
    <name type="scientific">marine sediment metagenome</name>
    <dbReference type="NCBI Taxonomy" id="412755"/>
    <lineage>
        <taxon>unclassified sequences</taxon>
        <taxon>metagenomes</taxon>
        <taxon>ecological metagenomes</taxon>
    </lineage>
</organism>
<dbReference type="EMBL" id="LAZR01033742">
    <property type="protein sequence ID" value="KKL47226.1"/>
    <property type="molecule type" value="Genomic_DNA"/>
</dbReference>
<gene>
    <name evidence="2" type="ORF">LCGC14_2337680</name>
</gene>
<comment type="caution">
    <text evidence="2">The sequence shown here is derived from an EMBL/GenBank/DDBJ whole genome shotgun (WGS) entry which is preliminary data.</text>
</comment>
<dbReference type="Gene3D" id="1.10.10.10">
    <property type="entry name" value="Winged helix-like DNA-binding domain superfamily/Winged helix DNA-binding domain"/>
    <property type="match status" value="1"/>
</dbReference>
<name>A0A0F9D0F4_9ZZZZ</name>
<proteinExistence type="predicted"/>
<dbReference type="Pfam" id="PF22083">
    <property type="entry name" value="I-HmuI_NUMOD-like"/>
    <property type="match status" value="1"/>
</dbReference>
<protein>
    <recommendedName>
        <fullName evidence="1">DNA endonuclease I-HmuI-like NUMOD-like domain-containing protein</fullName>
    </recommendedName>
</protein>
<dbReference type="InterPro" id="IPR036388">
    <property type="entry name" value="WH-like_DNA-bd_sf"/>
</dbReference>
<feature type="domain" description="DNA endonuclease I-HmuI-like NUMOD-like" evidence="1">
    <location>
        <begin position="6"/>
        <end position="30"/>
    </location>
</feature>
<evidence type="ECO:0000313" key="2">
    <source>
        <dbReference type="EMBL" id="KKL47226.1"/>
    </source>
</evidence>